<evidence type="ECO:0000256" key="1">
    <source>
        <dbReference type="ARBA" id="ARBA00001941"/>
    </source>
</evidence>
<dbReference type="Pfam" id="PF01546">
    <property type="entry name" value="Peptidase_M20"/>
    <property type="match status" value="1"/>
</dbReference>
<evidence type="ECO:0000313" key="14">
    <source>
        <dbReference type="Proteomes" id="UP000250796"/>
    </source>
</evidence>
<dbReference type="GO" id="GO:0009014">
    <property type="term" value="F:succinyl-diaminopimelate desuccinylase activity"/>
    <property type="evidence" value="ECO:0007669"/>
    <property type="project" value="UniProtKB-EC"/>
</dbReference>
<dbReference type="InterPro" id="IPR050072">
    <property type="entry name" value="Peptidase_M20A"/>
</dbReference>
<protein>
    <recommendedName>
        <fullName evidence="6">Probable succinyl-diaminopimelate desuccinylase</fullName>
        <ecNumber evidence="5">3.5.1.18</ecNumber>
    </recommendedName>
</protein>
<dbReference type="PANTHER" id="PTHR43808">
    <property type="entry name" value="ACETYLORNITHINE DEACETYLASE"/>
    <property type="match status" value="1"/>
</dbReference>
<gene>
    <name evidence="13" type="ORF">MESINF_1539</name>
</gene>
<evidence type="ECO:0000313" key="13">
    <source>
        <dbReference type="EMBL" id="SSC12983.1"/>
    </source>
</evidence>
<evidence type="ECO:0000256" key="6">
    <source>
        <dbReference type="ARBA" id="ARBA00016853"/>
    </source>
</evidence>
<evidence type="ECO:0000256" key="2">
    <source>
        <dbReference type="ARBA" id="ARBA00001947"/>
    </source>
</evidence>
<evidence type="ECO:0000256" key="11">
    <source>
        <dbReference type="ARBA" id="ARBA00051301"/>
    </source>
</evidence>
<name>A0A7Z7LF81_9BACT</name>
<keyword evidence="14" id="KW-1185">Reference proteome</keyword>
<comment type="cofactor">
    <cofactor evidence="2">
        <name>Zn(2+)</name>
        <dbReference type="ChEBI" id="CHEBI:29105"/>
    </cofactor>
</comment>
<keyword evidence="7" id="KW-0479">Metal-binding</keyword>
<reference evidence="13 14" key="1">
    <citation type="submission" date="2017-01" db="EMBL/GenBank/DDBJ databases">
        <authorList>
            <person name="Erauso G."/>
        </authorList>
    </citation>
    <scope>NUCLEOTIDE SEQUENCE [LARGE SCALE GENOMIC DNA]</scope>
    <source>
        <strain evidence="13">MESINF1</strain>
    </source>
</reference>
<dbReference type="Gene3D" id="3.30.70.360">
    <property type="match status" value="1"/>
</dbReference>
<proteinExistence type="inferred from homology"/>
<dbReference type="InterPro" id="IPR001261">
    <property type="entry name" value="ArgE/DapE_CS"/>
</dbReference>
<comment type="cofactor">
    <cofactor evidence="1">
        <name>Co(2+)</name>
        <dbReference type="ChEBI" id="CHEBI:48828"/>
    </cofactor>
</comment>
<dbReference type="PANTHER" id="PTHR43808:SF32">
    <property type="entry name" value="ARGE_DAPE-RELATED DEACYLASE"/>
    <property type="match status" value="1"/>
</dbReference>
<evidence type="ECO:0000256" key="9">
    <source>
        <dbReference type="ARBA" id="ARBA00022833"/>
    </source>
</evidence>
<evidence type="ECO:0000256" key="3">
    <source>
        <dbReference type="ARBA" id="ARBA00005130"/>
    </source>
</evidence>
<comment type="catalytic activity">
    <reaction evidence="11">
        <text>N-succinyl-(2S,6S)-2,6-diaminopimelate + H2O = (2S,6S)-2,6-diaminopimelate + succinate</text>
        <dbReference type="Rhea" id="RHEA:22608"/>
        <dbReference type="ChEBI" id="CHEBI:15377"/>
        <dbReference type="ChEBI" id="CHEBI:30031"/>
        <dbReference type="ChEBI" id="CHEBI:57609"/>
        <dbReference type="ChEBI" id="CHEBI:58087"/>
        <dbReference type="EC" id="3.5.1.18"/>
    </reaction>
</comment>
<dbReference type="NCBIfam" id="TIGR01910">
    <property type="entry name" value="DapE-ArgE"/>
    <property type="match status" value="1"/>
</dbReference>
<dbReference type="Pfam" id="PF07687">
    <property type="entry name" value="M20_dimer"/>
    <property type="match status" value="1"/>
</dbReference>
<evidence type="ECO:0000256" key="5">
    <source>
        <dbReference type="ARBA" id="ARBA00011921"/>
    </source>
</evidence>
<accession>A0A7Z7LF81</accession>
<dbReference type="GO" id="GO:0046872">
    <property type="term" value="F:metal ion binding"/>
    <property type="evidence" value="ECO:0007669"/>
    <property type="project" value="UniProtKB-KW"/>
</dbReference>
<dbReference type="EMBL" id="LS974202">
    <property type="protein sequence ID" value="SSC12983.1"/>
    <property type="molecule type" value="Genomic_DNA"/>
</dbReference>
<dbReference type="Gene3D" id="3.40.630.10">
    <property type="entry name" value="Zn peptidases"/>
    <property type="match status" value="1"/>
</dbReference>
<dbReference type="InterPro" id="IPR036264">
    <property type="entry name" value="Bact_exopeptidase_dim_dom"/>
</dbReference>
<evidence type="ECO:0000256" key="8">
    <source>
        <dbReference type="ARBA" id="ARBA00022801"/>
    </source>
</evidence>
<evidence type="ECO:0000256" key="7">
    <source>
        <dbReference type="ARBA" id="ARBA00022723"/>
    </source>
</evidence>
<dbReference type="EC" id="3.5.1.18" evidence="5"/>
<evidence type="ECO:0000259" key="12">
    <source>
        <dbReference type="Pfam" id="PF07687"/>
    </source>
</evidence>
<comment type="pathway">
    <text evidence="3">Amino-acid biosynthesis; L-lysine biosynthesis via DAP pathway; LL-2,6-diaminopimelate from (S)-tetrahydrodipicolinate (succinylase route): step 3/3.</text>
</comment>
<dbReference type="PROSITE" id="PS00758">
    <property type="entry name" value="ARGE_DAPE_CPG2_1"/>
    <property type="match status" value="1"/>
</dbReference>
<dbReference type="SUPFAM" id="SSF55031">
    <property type="entry name" value="Bacterial exopeptidase dimerisation domain"/>
    <property type="match status" value="1"/>
</dbReference>
<dbReference type="CDD" id="cd08659">
    <property type="entry name" value="M20_ArgE_DapE-like"/>
    <property type="match status" value="1"/>
</dbReference>
<organism evidence="13 14">
    <name type="scientific">Mesotoga infera</name>
    <dbReference type="NCBI Taxonomy" id="1236046"/>
    <lineage>
        <taxon>Bacteria</taxon>
        <taxon>Thermotogati</taxon>
        <taxon>Thermotogota</taxon>
        <taxon>Thermotogae</taxon>
        <taxon>Kosmotogales</taxon>
        <taxon>Kosmotogaceae</taxon>
        <taxon>Mesotoga</taxon>
    </lineage>
</organism>
<dbReference type="InterPro" id="IPR011650">
    <property type="entry name" value="Peptidase_M20_dimer"/>
</dbReference>
<dbReference type="SUPFAM" id="SSF53187">
    <property type="entry name" value="Zn-dependent exopeptidases"/>
    <property type="match status" value="1"/>
</dbReference>
<sequence>MIPGKDELERIFLEMCKYDTTNPPGNEESLALYIKETLESYGIGSTIQRVDVGRVNLLAKIDRNGRLPFLLFTGHMDVVPAASGWTSEPFKPVVENGRVYARGSADMKAGLASMLAAFIDLSSDERFGGNLAFLATCDEEVGCSGVKRFLEENTLEIAGALIGEPTSMRLASGEKGAVWSELSFKGKSAHGSQPKEGINAVLLLIDAYRKIADELGSIEGLTVSLNKISGGSKENTVPDSASCVLDIRFMSNISLSEVTGIIDKILSRFEGAGQKVLLARNPFSSSGRLVDYTRSTLEEMGIKSEPLTMTYFTDGAFIAPAGIETVILGPGAAIMAHKANEYVELEEIHTARELYGKIARNFFQGCV</sequence>
<keyword evidence="10" id="KW-0170">Cobalt</keyword>
<keyword evidence="9" id="KW-0862">Zinc</keyword>
<feature type="domain" description="Peptidase M20 dimerisation" evidence="12">
    <location>
        <begin position="173"/>
        <end position="268"/>
    </location>
</feature>
<dbReference type="InterPro" id="IPR010182">
    <property type="entry name" value="ArgE/DapE"/>
</dbReference>
<dbReference type="PROSITE" id="PS00759">
    <property type="entry name" value="ARGE_DAPE_CPG2_2"/>
    <property type="match status" value="1"/>
</dbReference>
<dbReference type="Proteomes" id="UP000250796">
    <property type="component" value="Chromosome MESINF"/>
</dbReference>
<dbReference type="GO" id="GO:0009089">
    <property type="term" value="P:lysine biosynthetic process via diaminopimelate"/>
    <property type="evidence" value="ECO:0007669"/>
    <property type="project" value="UniProtKB-UniPathway"/>
</dbReference>
<evidence type="ECO:0000256" key="10">
    <source>
        <dbReference type="ARBA" id="ARBA00023285"/>
    </source>
</evidence>
<dbReference type="UniPathway" id="UPA00034">
    <property type="reaction ID" value="UER00021"/>
</dbReference>
<keyword evidence="8" id="KW-0378">Hydrolase</keyword>
<dbReference type="AlphaFoldDB" id="A0A7Z7LF81"/>
<evidence type="ECO:0000256" key="4">
    <source>
        <dbReference type="ARBA" id="ARBA00006247"/>
    </source>
</evidence>
<dbReference type="InterPro" id="IPR002933">
    <property type="entry name" value="Peptidase_M20"/>
</dbReference>
<comment type="similarity">
    <text evidence="4">Belongs to the peptidase M20A family.</text>
</comment>
<dbReference type="KEGG" id="minf:MESINF_1539"/>